<reference evidence="1" key="1">
    <citation type="submission" date="2023-07" db="EMBL/GenBank/DDBJ databases">
        <title>A chromosome-level genome assembly of Lolium multiflorum.</title>
        <authorList>
            <person name="Chen Y."/>
            <person name="Copetti D."/>
            <person name="Kolliker R."/>
            <person name="Studer B."/>
        </authorList>
    </citation>
    <scope>NUCLEOTIDE SEQUENCE</scope>
    <source>
        <strain evidence="1">02402/16</strain>
        <tissue evidence="1">Leaf</tissue>
    </source>
</reference>
<evidence type="ECO:0000313" key="2">
    <source>
        <dbReference type="Proteomes" id="UP001231189"/>
    </source>
</evidence>
<accession>A0AAD8S2R3</accession>
<proteinExistence type="predicted"/>
<name>A0AAD8S2R3_LOLMU</name>
<dbReference type="AlphaFoldDB" id="A0AAD8S2R3"/>
<organism evidence="1 2">
    <name type="scientific">Lolium multiflorum</name>
    <name type="common">Italian ryegrass</name>
    <name type="synonym">Lolium perenne subsp. multiflorum</name>
    <dbReference type="NCBI Taxonomy" id="4521"/>
    <lineage>
        <taxon>Eukaryota</taxon>
        <taxon>Viridiplantae</taxon>
        <taxon>Streptophyta</taxon>
        <taxon>Embryophyta</taxon>
        <taxon>Tracheophyta</taxon>
        <taxon>Spermatophyta</taxon>
        <taxon>Magnoliopsida</taxon>
        <taxon>Liliopsida</taxon>
        <taxon>Poales</taxon>
        <taxon>Poaceae</taxon>
        <taxon>BOP clade</taxon>
        <taxon>Pooideae</taxon>
        <taxon>Poodae</taxon>
        <taxon>Poeae</taxon>
        <taxon>Poeae Chloroplast Group 2 (Poeae type)</taxon>
        <taxon>Loliodinae</taxon>
        <taxon>Loliinae</taxon>
        <taxon>Lolium</taxon>
    </lineage>
</organism>
<sequence length="72" mass="7618">MREVRLAGGIDARSLPGGGAFRSSDVYNLLLISGVSLPLNNVNWDNFAPTKVRIFSGSLATATPERVLSSIA</sequence>
<evidence type="ECO:0000313" key="1">
    <source>
        <dbReference type="EMBL" id="KAK1644110.1"/>
    </source>
</evidence>
<dbReference type="EMBL" id="JAUUTY010000004">
    <property type="protein sequence ID" value="KAK1644110.1"/>
    <property type="molecule type" value="Genomic_DNA"/>
</dbReference>
<protein>
    <submittedName>
        <fullName evidence="1">Uncharacterized protein</fullName>
    </submittedName>
</protein>
<comment type="caution">
    <text evidence="1">The sequence shown here is derived from an EMBL/GenBank/DDBJ whole genome shotgun (WGS) entry which is preliminary data.</text>
</comment>
<gene>
    <name evidence="1" type="ORF">QYE76_061915</name>
</gene>
<dbReference type="Proteomes" id="UP001231189">
    <property type="component" value="Unassembled WGS sequence"/>
</dbReference>
<keyword evidence="2" id="KW-1185">Reference proteome</keyword>